<keyword evidence="1" id="KW-1133">Transmembrane helix</keyword>
<evidence type="ECO:0000313" key="3">
    <source>
        <dbReference type="Proteomes" id="UP001056455"/>
    </source>
</evidence>
<dbReference type="EMBL" id="CP099489">
    <property type="protein sequence ID" value="USQ78416.1"/>
    <property type="molecule type" value="Genomic_DNA"/>
</dbReference>
<keyword evidence="3" id="KW-1185">Reference proteome</keyword>
<feature type="transmembrane region" description="Helical" evidence="1">
    <location>
        <begin position="20"/>
        <end position="42"/>
    </location>
</feature>
<sequence length="172" mass="18930">MSETSTLDGVRPVTAGPRPLLWRRVGLLMLVVVVVAGLFGFLGDRVGVVEGTAGDGHHLRLEYAQTSRPGLDVPFQITVTRPEGLDPEVTLAITGDYLRLYETQGWYPEPSEQTRDGQWVYLTFATEGQPVMVIDFDAYIQPNAVLPRSGQLAVVVDGEPVDPLSFRTFLFP</sequence>
<dbReference type="RefSeq" id="WP_252591214.1">
    <property type="nucleotide sequence ID" value="NZ_CP099489.1"/>
</dbReference>
<keyword evidence="1" id="KW-0472">Membrane</keyword>
<organism evidence="2 3">
    <name type="scientific">Ornithinimicrobium faecis</name>
    <dbReference type="NCBI Taxonomy" id="2934158"/>
    <lineage>
        <taxon>Bacteria</taxon>
        <taxon>Bacillati</taxon>
        <taxon>Actinomycetota</taxon>
        <taxon>Actinomycetes</taxon>
        <taxon>Micrococcales</taxon>
        <taxon>Ornithinimicrobiaceae</taxon>
        <taxon>Ornithinimicrobium</taxon>
    </lineage>
</organism>
<gene>
    <name evidence="2" type="ORF">NF556_12255</name>
</gene>
<reference evidence="2" key="1">
    <citation type="submission" date="2022-06" db="EMBL/GenBank/DDBJ databases">
        <title>Ornithinimicrobium HY1793.</title>
        <authorList>
            <person name="Huang Y."/>
        </authorList>
    </citation>
    <scope>NUCLEOTIDE SEQUENCE</scope>
    <source>
        <strain evidence="2">HY1793</strain>
    </source>
</reference>
<evidence type="ECO:0000313" key="2">
    <source>
        <dbReference type="EMBL" id="USQ78416.1"/>
    </source>
</evidence>
<dbReference type="Proteomes" id="UP001056455">
    <property type="component" value="Chromosome"/>
</dbReference>
<keyword evidence="1" id="KW-0812">Transmembrane</keyword>
<accession>A0ABY4YNP9</accession>
<name>A0ABY4YNP9_9MICO</name>
<proteinExistence type="predicted"/>
<protein>
    <submittedName>
        <fullName evidence="2">Uncharacterized protein</fullName>
    </submittedName>
</protein>
<evidence type="ECO:0000256" key="1">
    <source>
        <dbReference type="SAM" id="Phobius"/>
    </source>
</evidence>